<dbReference type="PANTHER" id="PTHR43669:SF4">
    <property type="entry name" value="SHORT-CHAIN DEHYDROGENASE"/>
    <property type="match status" value="1"/>
</dbReference>
<dbReference type="CDD" id="cd05233">
    <property type="entry name" value="SDR_c"/>
    <property type="match status" value="1"/>
</dbReference>
<dbReference type="Pfam" id="PF13561">
    <property type="entry name" value="adh_short_C2"/>
    <property type="match status" value="1"/>
</dbReference>
<sequence>MAALEQKVLFILGGGPRIGHAVAKKFLSQGYKVAIGRRNTEKTELDGILRVHVDATKPETIEEAFREVESKLGVPNAIVYNEKDPFAVEPAAFTRDLAINVGGAYAALHHATRLARRHKNSPLIFIATGNVTPFKVHPLAVTLGPGKSALAHLMSLGTTAYDVKEF</sequence>
<dbReference type="SUPFAM" id="SSF51735">
    <property type="entry name" value="NAD(P)-binding Rossmann-fold domains"/>
    <property type="match status" value="1"/>
</dbReference>
<dbReference type="EMBL" id="JAHCVI010000004">
    <property type="protein sequence ID" value="KAG7286888.1"/>
    <property type="molecule type" value="Genomic_DNA"/>
</dbReference>
<dbReference type="GO" id="GO:0016491">
    <property type="term" value="F:oxidoreductase activity"/>
    <property type="evidence" value="ECO:0007669"/>
    <property type="project" value="UniProtKB-KW"/>
</dbReference>
<keyword evidence="4" id="KW-1185">Reference proteome</keyword>
<dbReference type="Proteomes" id="UP001197093">
    <property type="component" value="Unassembled WGS sequence"/>
</dbReference>
<feature type="non-terminal residue" evidence="3">
    <location>
        <position position="166"/>
    </location>
</feature>
<dbReference type="InterPro" id="IPR036291">
    <property type="entry name" value="NAD(P)-bd_dom_sf"/>
</dbReference>
<evidence type="ECO:0000256" key="1">
    <source>
        <dbReference type="ARBA" id="ARBA00006484"/>
    </source>
</evidence>
<evidence type="ECO:0000256" key="2">
    <source>
        <dbReference type="ARBA" id="ARBA00023002"/>
    </source>
</evidence>
<name>A0AAD4ESQ3_9PEZI</name>
<proteinExistence type="inferred from homology"/>
<protein>
    <submittedName>
        <fullName evidence="3">Uncharacterized protein</fullName>
    </submittedName>
</protein>
<gene>
    <name evidence="3" type="ORF">NEMBOFW57_009206</name>
</gene>
<keyword evidence="2" id="KW-0560">Oxidoreductase</keyword>
<reference evidence="3" key="1">
    <citation type="submission" date="2023-02" db="EMBL/GenBank/DDBJ databases">
        <authorList>
            <person name="Palmer J.M."/>
        </authorList>
    </citation>
    <scope>NUCLEOTIDE SEQUENCE</scope>
    <source>
        <strain evidence="3">FW57</strain>
    </source>
</reference>
<dbReference type="PANTHER" id="PTHR43669">
    <property type="entry name" value="5-KETO-D-GLUCONATE 5-REDUCTASE"/>
    <property type="match status" value="1"/>
</dbReference>
<evidence type="ECO:0000313" key="3">
    <source>
        <dbReference type="EMBL" id="KAG7286888.1"/>
    </source>
</evidence>
<dbReference type="Gene3D" id="3.40.50.720">
    <property type="entry name" value="NAD(P)-binding Rossmann-like Domain"/>
    <property type="match status" value="1"/>
</dbReference>
<comment type="caution">
    <text evidence="3">The sequence shown here is derived from an EMBL/GenBank/DDBJ whole genome shotgun (WGS) entry which is preliminary data.</text>
</comment>
<organism evidence="3 4">
    <name type="scientific">Staphylotrichum longicolle</name>
    <dbReference type="NCBI Taxonomy" id="669026"/>
    <lineage>
        <taxon>Eukaryota</taxon>
        <taxon>Fungi</taxon>
        <taxon>Dikarya</taxon>
        <taxon>Ascomycota</taxon>
        <taxon>Pezizomycotina</taxon>
        <taxon>Sordariomycetes</taxon>
        <taxon>Sordariomycetidae</taxon>
        <taxon>Sordariales</taxon>
        <taxon>Chaetomiaceae</taxon>
        <taxon>Staphylotrichum</taxon>
    </lineage>
</organism>
<dbReference type="AlphaFoldDB" id="A0AAD4ESQ3"/>
<accession>A0AAD4ESQ3</accession>
<evidence type="ECO:0000313" key="4">
    <source>
        <dbReference type="Proteomes" id="UP001197093"/>
    </source>
</evidence>
<comment type="similarity">
    <text evidence="1">Belongs to the short-chain dehydrogenases/reductases (SDR) family.</text>
</comment>
<dbReference type="InterPro" id="IPR002347">
    <property type="entry name" value="SDR_fam"/>
</dbReference>